<comment type="caution">
    <text evidence="2">The sequence shown here is derived from an EMBL/GenBank/DDBJ whole genome shotgun (WGS) entry which is preliminary data.</text>
</comment>
<dbReference type="AlphaFoldDB" id="A0ABD0UG63"/>
<feature type="region of interest" description="Disordered" evidence="1">
    <location>
        <begin position="162"/>
        <end position="230"/>
    </location>
</feature>
<keyword evidence="3" id="KW-1185">Reference proteome</keyword>
<gene>
    <name evidence="2" type="ORF">M5K25_019890</name>
</gene>
<proteinExistence type="predicted"/>
<organism evidence="2 3">
    <name type="scientific">Dendrobium thyrsiflorum</name>
    <name type="common">Pinecone-like raceme dendrobium</name>
    <name type="synonym">Orchid</name>
    <dbReference type="NCBI Taxonomy" id="117978"/>
    <lineage>
        <taxon>Eukaryota</taxon>
        <taxon>Viridiplantae</taxon>
        <taxon>Streptophyta</taxon>
        <taxon>Embryophyta</taxon>
        <taxon>Tracheophyta</taxon>
        <taxon>Spermatophyta</taxon>
        <taxon>Magnoliopsida</taxon>
        <taxon>Liliopsida</taxon>
        <taxon>Asparagales</taxon>
        <taxon>Orchidaceae</taxon>
        <taxon>Epidendroideae</taxon>
        <taxon>Malaxideae</taxon>
        <taxon>Dendrobiinae</taxon>
        <taxon>Dendrobium</taxon>
    </lineage>
</organism>
<feature type="compositionally biased region" description="Basic and acidic residues" evidence="1">
    <location>
        <begin position="274"/>
        <end position="287"/>
    </location>
</feature>
<evidence type="ECO:0000313" key="2">
    <source>
        <dbReference type="EMBL" id="KAL0911730.1"/>
    </source>
</evidence>
<protein>
    <submittedName>
        <fullName evidence="2">Uncharacterized protein</fullName>
    </submittedName>
</protein>
<feature type="compositionally biased region" description="Basic and acidic residues" evidence="1">
    <location>
        <begin position="197"/>
        <end position="214"/>
    </location>
</feature>
<evidence type="ECO:0000313" key="3">
    <source>
        <dbReference type="Proteomes" id="UP001552299"/>
    </source>
</evidence>
<accession>A0ABD0UG63</accession>
<sequence>MRAEREKATFTAERAPLLLPLGWKGKSLKVVGGGREFGVGGRGFRLEGGRGFGLVCGKNEQKPKASYALVFIDDCGSDRGELRTREKRRFNAVAEEWATVARFWSQIRDGRRHARLQCRGQQLYGVNSSEENSTNGEDENSSEKVIFCSIEEVELGTEITAFSTDDGGRKDRSRVMVVERTAVGGRRRSKRPLSGDGGRKDYNRHSTEVERTVVERSLSGNEGRKDHSRRVTLVRKTVVWRRRSEGPQSAGDEGRKGCCLSTEVGRIVVGGQRRLERQLSDDGGRKDHTQKKWSWDPKS</sequence>
<name>A0ABD0UG63_DENTH</name>
<evidence type="ECO:0000256" key="1">
    <source>
        <dbReference type="SAM" id="MobiDB-lite"/>
    </source>
</evidence>
<feature type="region of interest" description="Disordered" evidence="1">
    <location>
        <begin position="274"/>
        <end position="299"/>
    </location>
</feature>
<dbReference type="Proteomes" id="UP001552299">
    <property type="component" value="Unassembled WGS sequence"/>
</dbReference>
<dbReference type="EMBL" id="JANQDX010000015">
    <property type="protein sequence ID" value="KAL0911730.1"/>
    <property type="molecule type" value="Genomic_DNA"/>
</dbReference>
<reference evidence="2 3" key="1">
    <citation type="journal article" date="2024" name="Plant Biotechnol. J.">
        <title>Dendrobium thyrsiflorum genome and its molecular insights into genes involved in important horticultural traits.</title>
        <authorList>
            <person name="Chen B."/>
            <person name="Wang J.Y."/>
            <person name="Zheng P.J."/>
            <person name="Li K.L."/>
            <person name="Liang Y.M."/>
            <person name="Chen X.F."/>
            <person name="Zhang C."/>
            <person name="Zhao X."/>
            <person name="He X."/>
            <person name="Zhang G.Q."/>
            <person name="Liu Z.J."/>
            <person name="Xu Q."/>
        </authorList>
    </citation>
    <scope>NUCLEOTIDE SEQUENCE [LARGE SCALE GENOMIC DNA]</scope>
    <source>
        <strain evidence="2">GZMU011</strain>
    </source>
</reference>